<keyword evidence="1" id="KW-0472">Membrane</keyword>
<feature type="transmembrane region" description="Helical" evidence="1">
    <location>
        <begin position="12"/>
        <end position="35"/>
    </location>
</feature>
<dbReference type="KEGG" id="dku:Desku_1061"/>
<name>A0AAU8PXL3_DESK7</name>
<dbReference type="EMBL" id="CP002770">
    <property type="protein sequence ID" value="AEG14648.1"/>
    <property type="molecule type" value="Genomic_DNA"/>
</dbReference>
<gene>
    <name evidence="2" type="ordered locus">Desku_1061</name>
</gene>
<protein>
    <submittedName>
        <fullName evidence="2">Uncharacterized protein</fullName>
    </submittedName>
</protein>
<evidence type="ECO:0000313" key="2">
    <source>
        <dbReference type="EMBL" id="AEG14648.1"/>
    </source>
</evidence>
<dbReference type="AlphaFoldDB" id="A0AAU8PXL3"/>
<dbReference type="RefSeq" id="WP_013822163.1">
    <property type="nucleotide sequence ID" value="NC_015573.1"/>
</dbReference>
<keyword evidence="1" id="KW-1133">Transmembrane helix</keyword>
<organism evidence="2 3">
    <name type="scientific">Desulfofundulus kuznetsovii (strain DSM 6115 / VKM B-1805 / 17)</name>
    <name type="common">Desulfotomaculum kuznetsovii</name>
    <dbReference type="NCBI Taxonomy" id="760568"/>
    <lineage>
        <taxon>Bacteria</taxon>
        <taxon>Bacillati</taxon>
        <taxon>Bacillota</taxon>
        <taxon>Clostridia</taxon>
        <taxon>Eubacteriales</taxon>
        <taxon>Peptococcaceae</taxon>
        <taxon>Desulfofundulus</taxon>
    </lineage>
</organism>
<dbReference type="Proteomes" id="UP000009229">
    <property type="component" value="Chromosome"/>
</dbReference>
<keyword evidence="3" id="KW-1185">Reference proteome</keyword>
<sequence length="42" mass="4849">MFKADTKRNPSTWWAIPVGLLMGVGWLSLAAYFIYSFIQPRD</sequence>
<reference evidence="3" key="1">
    <citation type="submission" date="2011-05" db="EMBL/GenBank/DDBJ databases">
        <title>Complete sequence of Desulfotomaculum kuznetsovii DSM 6115.</title>
        <authorList>
            <person name="Lucas S."/>
            <person name="Han J."/>
            <person name="Lapidus A."/>
            <person name="Cheng J.-F."/>
            <person name="Goodwin L."/>
            <person name="Pitluck S."/>
            <person name="Peters L."/>
            <person name="Mikhailova N."/>
            <person name="Lu M."/>
            <person name="Saunders E."/>
            <person name="Han C."/>
            <person name="Tapia R."/>
            <person name="Land M."/>
            <person name="Hauser L."/>
            <person name="Kyrpides N."/>
            <person name="Ivanova N."/>
            <person name="Pagani I."/>
            <person name="Nazina T."/>
            <person name="Ivanova A."/>
            <person name="Parshina S."/>
            <person name="Kuever J."/>
            <person name="Muyzer G."/>
            <person name="Plugge C."/>
            <person name="Stams A."/>
            <person name="Woyke T."/>
        </authorList>
    </citation>
    <scope>NUCLEOTIDE SEQUENCE [LARGE SCALE GENOMIC DNA]</scope>
    <source>
        <strain evidence="3">DSM 6115 / VKM B-1805 / 17</strain>
    </source>
</reference>
<evidence type="ECO:0000256" key="1">
    <source>
        <dbReference type="SAM" id="Phobius"/>
    </source>
</evidence>
<keyword evidence="1" id="KW-0812">Transmembrane</keyword>
<accession>A0AAU8PXL3</accession>
<evidence type="ECO:0000313" key="3">
    <source>
        <dbReference type="Proteomes" id="UP000009229"/>
    </source>
</evidence>
<proteinExistence type="predicted"/>